<keyword evidence="3" id="KW-0449">Lipoprotein</keyword>
<dbReference type="OMA" id="NCCGSES"/>
<keyword evidence="1" id="KW-0519">Myristate</keyword>
<dbReference type="Proteomes" id="UP000014254">
    <property type="component" value="Unassembled WGS sequence"/>
</dbReference>
<evidence type="ECO:0000256" key="4">
    <source>
        <dbReference type="SAM" id="MobiDB-lite"/>
    </source>
</evidence>
<dbReference type="OrthoDB" id="2278444at2759"/>
<feature type="compositionally biased region" description="Basic and acidic residues" evidence="4">
    <location>
        <begin position="73"/>
        <end position="101"/>
    </location>
</feature>
<evidence type="ECO:0000313" key="6">
    <source>
        <dbReference type="Proteomes" id="UP000014254"/>
    </source>
</evidence>
<evidence type="ECO:0000256" key="3">
    <source>
        <dbReference type="ARBA" id="ARBA00023288"/>
    </source>
</evidence>
<evidence type="ECO:0000313" key="5">
    <source>
        <dbReference type="EMBL" id="EPB90251.1"/>
    </source>
</evidence>
<dbReference type="eggNOG" id="ENOG502TBT5">
    <property type="taxonomic scope" value="Eukaryota"/>
</dbReference>
<dbReference type="InParanoid" id="S2JIV4"/>
<evidence type="ECO:0000256" key="1">
    <source>
        <dbReference type="ARBA" id="ARBA00022707"/>
    </source>
</evidence>
<dbReference type="InterPro" id="IPR031632">
    <property type="entry name" value="SVIP"/>
</dbReference>
<name>S2JIV4_MUCC1</name>
<organism evidence="5 6">
    <name type="scientific">Mucor circinelloides f. circinelloides (strain 1006PhL)</name>
    <name type="common">Mucormycosis agent</name>
    <name type="synonym">Calyptromyces circinelloides</name>
    <dbReference type="NCBI Taxonomy" id="1220926"/>
    <lineage>
        <taxon>Eukaryota</taxon>
        <taxon>Fungi</taxon>
        <taxon>Fungi incertae sedis</taxon>
        <taxon>Mucoromycota</taxon>
        <taxon>Mucoromycotina</taxon>
        <taxon>Mucoromycetes</taxon>
        <taxon>Mucorales</taxon>
        <taxon>Mucorineae</taxon>
        <taxon>Mucoraceae</taxon>
        <taxon>Mucor</taxon>
    </lineage>
</organism>
<dbReference type="AlphaFoldDB" id="S2JIV4"/>
<protein>
    <submittedName>
        <fullName evidence="5">Uncharacterized protein</fullName>
    </submittedName>
</protein>
<dbReference type="EMBL" id="KE123923">
    <property type="protein sequence ID" value="EPB90251.1"/>
    <property type="molecule type" value="Genomic_DNA"/>
</dbReference>
<evidence type="ECO:0000256" key="2">
    <source>
        <dbReference type="ARBA" id="ARBA00023139"/>
    </source>
</evidence>
<dbReference type="VEuPathDB" id="FungiDB:HMPREF1544_02937"/>
<keyword evidence="6" id="KW-1185">Reference proteome</keyword>
<feature type="region of interest" description="Disordered" evidence="4">
    <location>
        <begin position="1"/>
        <end position="119"/>
    </location>
</feature>
<sequence length="119" mass="12910">MHQWTSRSNVFIGSTQGNCCGSESQEVENHQIKPIKNTTKSKAKGAGQTLGGASASPSNVDSEGSREAMLSAAEKRRVQAENRGVKEGGKLSKQLADEKKQKNQPLSPRDEADDRLVWD</sequence>
<keyword evidence="2" id="KW-0564">Palmitate</keyword>
<gene>
    <name evidence="5" type="ORF">HMPREF1544_02937</name>
</gene>
<feature type="compositionally biased region" description="Polar residues" evidence="4">
    <location>
        <begin position="1"/>
        <end position="24"/>
    </location>
</feature>
<proteinExistence type="predicted"/>
<accession>S2JIV4</accession>
<reference evidence="6" key="1">
    <citation type="submission" date="2013-05" db="EMBL/GenBank/DDBJ databases">
        <title>The Genome sequence of Mucor circinelloides f. circinelloides 1006PhL.</title>
        <authorList>
            <consortium name="The Broad Institute Genomics Platform"/>
            <person name="Cuomo C."/>
            <person name="Earl A."/>
            <person name="Findley K."/>
            <person name="Lee S.C."/>
            <person name="Walker B."/>
            <person name="Young S."/>
            <person name="Zeng Q."/>
            <person name="Gargeya S."/>
            <person name="Fitzgerald M."/>
            <person name="Haas B."/>
            <person name="Abouelleil A."/>
            <person name="Allen A.W."/>
            <person name="Alvarado L."/>
            <person name="Arachchi H.M."/>
            <person name="Berlin A.M."/>
            <person name="Chapman S.B."/>
            <person name="Gainer-Dewar J."/>
            <person name="Goldberg J."/>
            <person name="Griggs A."/>
            <person name="Gujja S."/>
            <person name="Hansen M."/>
            <person name="Howarth C."/>
            <person name="Imamovic A."/>
            <person name="Ireland A."/>
            <person name="Larimer J."/>
            <person name="McCowan C."/>
            <person name="Murphy C."/>
            <person name="Pearson M."/>
            <person name="Poon T.W."/>
            <person name="Priest M."/>
            <person name="Roberts A."/>
            <person name="Saif S."/>
            <person name="Shea T."/>
            <person name="Sisk P."/>
            <person name="Sykes S."/>
            <person name="Wortman J."/>
            <person name="Nusbaum C."/>
            <person name="Birren B."/>
        </authorList>
    </citation>
    <scope>NUCLEOTIDE SEQUENCE [LARGE SCALE GENOMIC DNA]</scope>
    <source>
        <strain evidence="6">1006PhL</strain>
    </source>
</reference>
<feature type="compositionally biased region" description="Basic and acidic residues" evidence="4">
    <location>
        <begin position="108"/>
        <end position="119"/>
    </location>
</feature>
<dbReference type="Pfam" id="PF15811">
    <property type="entry name" value="SVIP"/>
    <property type="match status" value="1"/>
</dbReference>